<name>A0A238JV82_9RHOB</name>
<comment type="similarity">
    <text evidence="3 11">Belongs to the peptidase M50B family.</text>
</comment>
<evidence type="ECO:0000259" key="12">
    <source>
        <dbReference type="Pfam" id="PF02163"/>
    </source>
</evidence>
<dbReference type="EMBL" id="FXYG01000001">
    <property type="protein sequence ID" value="SMX34413.1"/>
    <property type="molecule type" value="Genomic_DNA"/>
</dbReference>
<dbReference type="Proteomes" id="UP000202485">
    <property type="component" value="Unassembled WGS sequence"/>
</dbReference>
<dbReference type="Gene3D" id="2.30.42.10">
    <property type="match status" value="1"/>
</dbReference>
<evidence type="ECO:0000256" key="3">
    <source>
        <dbReference type="ARBA" id="ARBA00007931"/>
    </source>
</evidence>
<dbReference type="SUPFAM" id="SSF50156">
    <property type="entry name" value="PDZ domain-like"/>
    <property type="match status" value="2"/>
</dbReference>
<dbReference type="InterPro" id="IPR041489">
    <property type="entry name" value="PDZ_6"/>
</dbReference>
<dbReference type="InterPro" id="IPR004387">
    <property type="entry name" value="Pept_M50_Zn"/>
</dbReference>
<dbReference type="InterPro" id="IPR008915">
    <property type="entry name" value="Peptidase_M50"/>
</dbReference>
<evidence type="ECO:0000313" key="15">
    <source>
        <dbReference type="Proteomes" id="UP000202485"/>
    </source>
</evidence>
<evidence type="ECO:0000256" key="9">
    <source>
        <dbReference type="ARBA" id="ARBA00023049"/>
    </source>
</evidence>
<reference evidence="15" key="1">
    <citation type="submission" date="2017-05" db="EMBL/GenBank/DDBJ databases">
        <authorList>
            <person name="Rodrigo-Torres L."/>
            <person name="Arahal R. D."/>
            <person name="Lucena T."/>
        </authorList>
    </citation>
    <scope>NUCLEOTIDE SEQUENCE [LARGE SCALE GENOMIC DNA]</scope>
    <source>
        <strain evidence="15">CECT 8715</strain>
    </source>
</reference>
<sequence>MTPYYEEQDRILDILSLIPQFGGLVYTIAAFVVALSVIVAVHEYGHYIVGRWSGIHAEVFSLGFGPVLWSRMDKRGTKWQIALLPFGGYVKFLGDANAASGKDTETMAEITTQSPEELRRTMHGAPLWARTATVAAGPVFNFVLSILVFGLIFWSQGVTREPLTVGSLKPLPGTVQELQEGDEIVAIAGIPTPDFDQEGAWTEFTEALPVQPVLEYTVIRDGQTLDVSAPWLFPPLIQQVAPRSAAMDIQLQAGDVITSVDGDPIFAFEQLKEKVESSDGKVLLLDVWRDGAELEFALAPRRTDEPQADGGFKTEWRIGIVGGMMLVPATEPAGLVDSLHGGVIQTGRIIEGSLSGIWHMVTGAISTCNMSGPIGIAETSGAMASQGAQSFIFFIAVLSTAVGLLNLFPIPALDGGHLVFYAYEAVAGKPPSDRALQLLMAVGITLILSLMIFSVSNDLFC</sequence>
<evidence type="ECO:0000256" key="4">
    <source>
        <dbReference type="ARBA" id="ARBA00022670"/>
    </source>
</evidence>
<dbReference type="EC" id="3.4.24.-" evidence="11"/>
<keyword evidence="8 11" id="KW-1133">Transmembrane helix</keyword>
<feature type="transmembrane region" description="Helical" evidence="11">
    <location>
        <begin position="435"/>
        <end position="455"/>
    </location>
</feature>
<comment type="subcellular location">
    <subcellularLocation>
        <location evidence="2">Membrane</location>
        <topology evidence="2">Multi-pass membrane protein</topology>
    </subcellularLocation>
</comment>
<dbReference type="GO" id="GO:0016020">
    <property type="term" value="C:membrane"/>
    <property type="evidence" value="ECO:0007669"/>
    <property type="project" value="UniProtKB-SubCell"/>
</dbReference>
<evidence type="ECO:0000256" key="5">
    <source>
        <dbReference type="ARBA" id="ARBA00022692"/>
    </source>
</evidence>
<dbReference type="GO" id="GO:0004222">
    <property type="term" value="F:metalloendopeptidase activity"/>
    <property type="evidence" value="ECO:0007669"/>
    <property type="project" value="InterPro"/>
</dbReference>
<dbReference type="NCBIfam" id="TIGR00054">
    <property type="entry name" value="RIP metalloprotease RseP"/>
    <property type="match status" value="1"/>
</dbReference>
<proteinExistence type="inferred from homology"/>
<feature type="transmembrane region" description="Helical" evidence="11">
    <location>
        <begin position="21"/>
        <end position="42"/>
    </location>
</feature>
<evidence type="ECO:0000256" key="8">
    <source>
        <dbReference type="ARBA" id="ARBA00022989"/>
    </source>
</evidence>
<keyword evidence="9 11" id="KW-0482">Metalloprotease</keyword>
<dbReference type="AlphaFoldDB" id="A0A238JV82"/>
<keyword evidence="7 11" id="KW-0862">Zinc</keyword>
<gene>
    <name evidence="14" type="primary">rseP</name>
    <name evidence="14" type="ORF">RUA8715_00441</name>
</gene>
<organism evidence="14 15">
    <name type="scientific">Ruegeria arenilitoris</name>
    <dbReference type="NCBI Taxonomy" id="1173585"/>
    <lineage>
        <taxon>Bacteria</taxon>
        <taxon>Pseudomonadati</taxon>
        <taxon>Pseudomonadota</taxon>
        <taxon>Alphaproteobacteria</taxon>
        <taxon>Rhodobacterales</taxon>
        <taxon>Roseobacteraceae</taxon>
        <taxon>Ruegeria</taxon>
    </lineage>
</organism>
<feature type="transmembrane region" description="Helical" evidence="11">
    <location>
        <begin position="127"/>
        <end position="154"/>
    </location>
</feature>
<evidence type="ECO:0000256" key="10">
    <source>
        <dbReference type="ARBA" id="ARBA00023136"/>
    </source>
</evidence>
<evidence type="ECO:0000256" key="6">
    <source>
        <dbReference type="ARBA" id="ARBA00022801"/>
    </source>
</evidence>
<dbReference type="InterPro" id="IPR036034">
    <property type="entry name" value="PDZ_sf"/>
</dbReference>
<dbReference type="PANTHER" id="PTHR42837">
    <property type="entry name" value="REGULATOR OF SIGMA-E PROTEASE RSEP"/>
    <property type="match status" value="1"/>
</dbReference>
<accession>A0A238JV82</accession>
<dbReference type="Pfam" id="PF17820">
    <property type="entry name" value="PDZ_6"/>
    <property type="match status" value="1"/>
</dbReference>
<keyword evidence="11" id="KW-0479">Metal-binding</keyword>
<dbReference type="PANTHER" id="PTHR42837:SF2">
    <property type="entry name" value="MEMBRANE METALLOPROTEASE ARASP2, CHLOROPLASTIC-RELATED"/>
    <property type="match status" value="1"/>
</dbReference>
<feature type="domain" description="PDZ" evidence="13">
    <location>
        <begin position="237"/>
        <end position="289"/>
    </location>
</feature>
<keyword evidence="15" id="KW-1185">Reference proteome</keyword>
<protein>
    <recommendedName>
        <fullName evidence="11">Zinc metalloprotease</fullName>
        <ecNumber evidence="11">3.4.24.-</ecNumber>
    </recommendedName>
</protein>
<feature type="domain" description="Peptidase M50" evidence="12">
    <location>
        <begin position="30"/>
        <end position="449"/>
    </location>
</feature>
<evidence type="ECO:0000256" key="11">
    <source>
        <dbReference type="RuleBase" id="RU362031"/>
    </source>
</evidence>
<comment type="cofactor">
    <cofactor evidence="1 11">
        <name>Zn(2+)</name>
        <dbReference type="ChEBI" id="CHEBI:29105"/>
    </cofactor>
</comment>
<feature type="transmembrane region" description="Helical" evidence="11">
    <location>
        <begin position="391"/>
        <end position="423"/>
    </location>
</feature>
<evidence type="ECO:0000256" key="7">
    <source>
        <dbReference type="ARBA" id="ARBA00022833"/>
    </source>
</evidence>
<evidence type="ECO:0000259" key="13">
    <source>
        <dbReference type="Pfam" id="PF17820"/>
    </source>
</evidence>
<feature type="transmembrane region" description="Helical" evidence="11">
    <location>
        <begin position="48"/>
        <end position="69"/>
    </location>
</feature>
<keyword evidence="5 11" id="KW-0812">Transmembrane</keyword>
<evidence type="ECO:0000256" key="1">
    <source>
        <dbReference type="ARBA" id="ARBA00001947"/>
    </source>
</evidence>
<dbReference type="Pfam" id="PF02163">
    <property type="entry name" value="Peptidase_M50"/>
    <property type="match status" value="1"/>
</dbReference>
<evidence type="ECO:0000313" key="14">
    <source>
        <dbReference type="EMBL" id="SMX34413.1"/>
    </source>
</evidence>
<dbReference type="GO" id="GO:0046872">
    <property type="term" value="F:metal ion binding"/>
    <property type="evidence" value="ECO:0007669"/>
    <property type="project" value="UniProtKB-KW"/>
</dbReference>
<keyword evidence="4 14" id="KW-0645">Protease</keyword>
<dbReference type="CDD" id="cd06163">
    <property type="entry name" value="S2P-M50_PDZ_RseP-like"/>
    <property type="match status" value="1"/>
</dbReference>
<dbReference type="GO" id="GO:0006508">
    <property type="term" value="P:proteolysis"/>
    <property type="evidence" value="ECO:0007669"/>
    <property type="project" value="UniProtKB-KW"/>
</dbReference>
<keyword evidence="6 11" id="KW-0378">Hydrolase</keyword>
<evidence type="ECO:0000256" key="2">
    <source>
        <dbReference type="ARBA" id="ARBA00004141"/>
    </source>
</evidence>
<keyword evidence="10 11" id="KW-0472">Membrane</keyword>